<dbReference type="EMBL" id="RSAS01000435">
    <property type="protein sequence ID" value="RRR71671.1"/>
    <property type="molecule type" value="Genomic_DNA"/>
</dbReference>
<protein>
    <submittedName>
        <fullName evidence="1">Uncharacterized protein</fullName>
    </submittedName>
</protein>
<evidence type="ECO:0000313" key="1">
    <source>
        <dbReference type="EMBL" id="RRR71671.1"/>
    </source>
</evidence>
<gene>
    <name evidence="1" type="ORF">EI684_11240</name>
</gene>
<accession>A0A426TZH5</accession>
<reference evidence="1 2" key="1">
    <citation type="submission" date="2018-12" db="EMBL/GenBank/DDBJ databases">
        <title>Genome Sequence of Candidatus Viridilinea halotolerans isolated from saline sulfide-rich spring.</title>
        <authorList>
            <person name="Grouzdev D.S."/>
            <person name="Burganskaya E.I."/>
            <person name="Krutkina M.S."/>
            <person name="Sukhacheva M.V."/>
            <person name="Gorlenko V.M."/>
        </authorList>
    </citation>
    <scope>NUCLEOTIDE SEQUENCE [LARGE SCALE GENOMIC DNA]</scope>
    <source>
        <strain evidence="1">Chok-6</strain>
    </source>
</reference>
<organism evidence="1 2">
    <name type="scientific">Candidatus Viridilinea halotolerans</name>
    <dbReference type="NCBI Taxonomy" id="2491704"/>
    <lineage>
        <taxon>Bacteria</taxon>
        <taxon>Bacillati</taxon>
        <taxon>Chloroflexota</taxon>
        <taxon>Chloroflexia</taxon>
        <taxon>Chloroflexales</taxon>
        <taxon>Chloroflexineae</taxon>
        <taxon>Oscillochloridaceae</taxon>
        <taxon>Candidatus Viridilinea</taxon>
    </lineage>
</organism>
<sequence length="61" mass="6597">MLQLPPVNRLPASSAAVARARLHVALRTDRNGVAAADVRRSTRTETVDPLLGRLLSDASYE</sequence>
<dbReference type="AlphaFoldDB" id="A0A426TZH5"/>
<name>A0A426TZH5_9CHLR</name>
<dbReference type="Proteomes" id="UP000280307">
    <property type="component" value="Unassembled WGS sequence"/>
</dbReference>
<evidence type="ECO:0000313" key="2">
    <source>
        <dbReference type="Proteomes" id="UP000280307"/>
    </source>
</evidence>
<proteinExistence type="predicted"/>
<comment type="caution">
    <text evidence="1">The sequence shown here is derived from an EMBL/GenBank/DDBJ whole genome shotgun (WGS) entry which is preliminary data.</text>
</comment>